<evidence type="ECO:0000256" key="17">
    <source>
        <dbReference type="SAM" id="SignalP"/>
    </source>
</evidence>
<keyword evidence="9" id="KW-0547">Nucleotide-binding</keyword>
<sequence length="1525" mass="172563">MRLSISSFVLRLIFQCAVQRPLEGSQELSEFGMEHFCGSKFWDSNLTWYTDSPDLTPCFQSTILVWIPFGFLWLFALVDVYISLQSRQLPLPRNCFNTSKLILVGLLLSRETFLFATVFVRNAFALPVHVLNPLVKISSFVILLALQMLGRTRGMKTSAVQFIFWLLLTPCEGLIFYSSLRKYLGNSSTFWDYLTLSFSLASFPLILLEFILNFWADYNRYETHRQPLVEFRPLCPQPDASFPSQVYFSWFFTLGWKGFKNPLQFKDVWRLLPEDEPSELNATFERHWQKDLERKRLENVSSLKQVDERTRLVQGYEAQETEDIVSIFPALCKTLWKFYVPATIIRVIPDTLAFVNPYIVRLIIDFVHGGKQEEAWKGYLYALLLFLNAAVLGLFLNHSIHGVILTSVKTRTILLGAIFKKSLKLSRASKNGFSIGEIINFMGVDVEKIVDLFPYINVTWISPVQIAACVYFLWIVLGPSVLAGVGVILLLVPINTLIVPRVRRLVLVQMVHKDERVRRLNEIISGIKVLKLYAWEPPFEEQVRLARRKEVWILRKIAILNAVSTLLDVCSPYFVTVATFTTFVLLDDNNVLDAQKAFVSLTLFHMMFEPLTWFPIGITRYFQTAVSLKRLNQFMNAEEIDPKAVSHDETVSEAILIDKASFSWDETSMILRNISLKVRRGSLVAIVGSVGSGKSSLIHAILGEMNKLSGRVNTKGSVAYCAQQPWITNATVRDNITFGQPYHSGKFRKVIETCALKPDLKLLAGAEFTEIGEKGVNLSGGQKQRIALARAVYRNADIYLLDDPLSAVDSYVGKHIFDHVIGPHGVLRRATRIVTTNSMTYLPQFDMIILLRSGAIRKMGTFQELFAREGEFSDVISTVKPIQGKTDNERISHRHDLNDNATESDFRRKSDSDYLRRSITSVDEQDFTQELDLSSKLIDVEASETKSVSLNVYFEYLANAGIPFVVGTLIFMLLQQVFAISGNLALSKWTSLETKNVTDIEERNIFLSVYAGFGFLQAGSIFVAAVFMNCGTLKSAAMFHSKMLQRIVHAPMSFFDTTPIGRIVNRFSKDIETLDFYLPFSIKWFVTSAFKVGGTVFIMCFSTPIVTIGLIPIIAVFFMLQKFYIATSRQLKRLESISRSPIYSHFGETVAGVASIRAFKDEERFIWDSEDKMEQNQACQYCIAVANRWLSMRLEITSFTLVFLATLFAVIGRDSLSPGLVGLSLSYSMVITFGLKVLTRYACEVENSIVAVERVKEYLGIPQEAPWENQNKFLPSYWPRTGKIYFDHYDTRYRPGLDLTLRNITAVFKDGEKIGIVGRTGAGKSSLTLALFRILEASSGRILIDGENIAEMGLHQVRKKLTIIPQDPVLFSGTLRFNLDPFGLYSDLALWRALELSNLKDFVVNLPGGILFELSEDGGNMSVGQRQLVCLARALLPPTKILILDEATAAIDMETEEIIRRTIRTEFKHSTVITIAHRLNNIMDSDRILVIEAGEIAEFDSPANLLRNSDSIFYSMALASNLVSG</sequence>
<reference evidence="20" key="1">
    <citation type="submission" date="2021-06" db="EMBL/GenBank/DDBJ databases">
        <authorList>
            <person name="Hodson N. C."/>
            <person name="Mongue J. A."/>
            <person name="Jaron S. K."/>
        </authorList>
    </citation>
    <scope>NUCLEOTIDE SEQUENCE</scope>
</reference>
<dbReference type="Proteomes" id="UP000708208">
    <property type="component" value="Unassembled WGS sequence"/>
</dbReference>
<keyword evidence="6" id="KW-0926">Vacuole</keyword>
<evidence type="ECO:0000256" key="1">
    <source>
        <dbReference type="ARBA" id="ARBA00004128"/>
    </source>
</evidence>
<dbReference type="InterPro" id="IPR050173">
    <property type="entry name" value="ABC_transporter_C-like"/>
</dbReference>
<feature type="domain" description="ABC transporter" evidence="18">
    <location>
        <begin position="655"/>
        <end position="878"/>
    </location>
</feature>
<proteinExistence type="inferred from homology"/>
<evidence type="ECO:0000256" key="14">
    <source>
        <dbReference type="ARBA" id="ARBA00024220"/>
    </source>
</evidence>
<dbReference type="CDD" id="cd03250">
    <property type="entry name" value="ABCC_MRP_domain1"/>
    <property type="match status" value="1"/>
</dbReference>
<dbReference type="GO" id="GO:0005774">
    <property type="term" value="C:vacuolar membrane"/>
    <property type="evidence" value="ECO:0007669"/>
    <property type="project" value="UniProtKB-SubCell"/>
</dbReference>
<feature type="transmembrane region" description="Helical" evidence="16">
    <location>
        <begin position="102"/>
        <end position="124"/>
    </location>
</feature>
<evidence type="ECO:0000256" key="4">
    <source>
        <dbReference type="ARBA" id="ARBA00022448"/>
    </source>
</evidence>
<dbReference type="GO" id="GO:0005524">
    <property type="term" value="F:ATP binding"/>
    <property type="evidence" value="ECO:0007669"/>
    <property type="project" value="UniProtKB-KW"/>
</dbReference>
<comment type="caution">
    <text evidence="20">The sequence shown here is derived from an EMBL/GenBank/DDBJ whole genome shotgun (WGS) entry which is preliminary data.</text>
</comment>
<feature type="transmembrane region" description="Helical" evidence="16">
    <location>
        <begin position="1005"/>
        <end position="1028"/>
    </location>
</feature>
<feature type="transmembrane region" description="Helical" evidence="16">
    <location>
        <begin position="130"/>
        <end position="150"/>
    </location>
</feature>
<evidence type="ECO:0000313" key="20">
    <source>
        <dbReference type="EMBL" id="CAG7784814.1"/>
    </source>
</evidence>
<protein>
    <recommendedName>
        <fullName evidence="14">ABC-type glutathione-S-conjugate transporter</fullName>
        <ecNumber evidence="14">7.6.2.3</ecNumber>
    </recommendedName>
</protein>
<dbReference type="NCBIfam" id="TIGR00957">
    <property type="entry name" value="MRP_assoc_pro"/>
    <property type="match status" value="1"/>
</dbReference>
<dbReference type="InterPro" id="IPR011527">
    <property type="entry name" value="ABC1_TM_dom"/>
</dbReference>
<dbReference type="InterPro" id="IPR003439">
    <property type="entry name" value="ABC_transporter-like_ATP-bd"/>
</dbReference>
<feature type="transmembrane region" description="Helical" evidence="16">
    <location>
        <begin position="193"/>
        <end position="216"/>
    </location>
</feature>
<dbReference type="FunFam" id="1.20.1560.10:FF:000020">
    <property type="entry name" value="ABC metal ion transporter"/>
    <property type="match status" value="1"/>
</dbReference>
<keyword evidence="13 16" id="KW-0472">Membrane</keyword>
<keyword evidence="11" id="KW-1278">Translocase</keyword>
<evidence type="ECO:0000256" key="13">
    <source>
        <dbReference type="ARBA" id="ARBA00023136"/>
    </source>
</evidence>
<dbReference type="CDD" id="cd03244">
    <property type="entry name" value="ABCC_MRP_domain2"/>
    <property type="match status" value="1"/>
</dbReference>
<feature type="transmembrane region" description="Helical" evidence="16">
    <location>
        <begin position="63"/>
        <end position="82"/>
    </location>
</feature>
<evidence type="ECO:0000256" key="9">
    <source>
        <dbReference type="ARBA" id="ARBA00022741"/>
    </source>
</evidence>
<dbReference type="PROSITE" id="PS00211">
    <property type="entry name" value="ABC_TRANSPORTER_1"/>
    <property type="match status" value="2"/>
</dbReference>
<dbReference type="EMBL" id="CAJVCH010283533">
    <property type="protein sequence ID" value="CAG7784814.1"/>
    <property type="molecule type" value="Genomic_DNA"/>
</dbReference>
<dbReference type="InterPro" id="IPR005292">
    <property type="entry name" value="MRP"/>
</dbReference>
<feature type="transmembrane region" description="Helical" evidence="16">
    <location>
        <begin position="481"/>
        <end position="500"/>
    </location>
</feature>
<keyword evidence="7 16" id="KW-0812">Transmembrane</keyword>
<dbReference type="Pfam" id="PF00664">
    <property type="entry name" value="ABC_membrane"/>
    <property type="match status" value="2"/>
</dbReference>
<evidence type="ECO:0000256" key="2">
    <source>
        <dbReference type="ARBA" id="ARBA00004651"/>
    </source>
</evidence>
<feature type="chain" id="PRO_5035324406" description="ABC-type glutathione-S-conjugate transporter" evidence="17">
    <location>
        <begin position="20"/>
        <end position="1525"/>
    </location>
</feature>
<feature type="transmembrane region" description="Helical" evidence="16">
    <location>
        <begin position="378"/>
        <end position="396"/>
    </location>
</feature>
<dbReference type="CDD" id="cd18603">
    <property type="entry name" value="ABC_6TM_MRP1_2_3_6_D2_like"/>
    <property type="match status" value="1"/>
</dbReference>
<comment type="catalytic activity">
    <reaction evidence="15">
        <text>leukotriene C4(in) + ATP + H2O = leukotriene C4(out) + ADP + phosphate + H(+)</text>
        <dbReference type="Rhea" id="RHEA:38963"/>
        <dbReference type="ChEBI" id="CHEBI:15377"/>
        <dbReference type="ChEBI" id="CHEBI:15378"/>
        <dbReference type="ChEBI" id="CHEBI:30616"/>
        <dbReference type="ChEBI" id="CHEBI:43474"/>
        <dbReference type="ChEBI" id="CHEBI:57973"/>
        <dbReference type="ChEBI" id="CHEBI:456216"/>
    </reaction>
    <physiologicalReaction direction="left-to-right" evidence="15">
        <dbReference type="Rhea" id="RHEA:38964"/>
    </physiologicalReaction>
</comment>
<feature type="transmembrane region" description="Helical" evidence="16">
    <location>
        <begin position="1105"/>
        <end position="1125"/>
    </location>
</feature>
<keyword evidence="12 16" id="KW-1133">Transmembrane helix</keyword>
<dbReference type="Pfam" id="PF24357">
    <property type="entry name" value="TMD0_ABC"/>
    <property type="match status" value="1"/>
</dbReference>
<dbReference type="PANTHER" id="PTHR24223:SF443">
    <property type="entry name" value="MULTIDRUG-RESISTANCE LIKE PROTEIN 1, ISOFORM I"/>
    <property type="match status" value="1"/>
</dbReference>
<keyword evidence="21" id="KW-1185">Reference proteome</keyword>
<evidence type="ECO:0000256" key="10">
    <source>
        <dbReference type="ARBA" id="ARBA00022840"/>
    </source>
</evidence>
<evidence type="ECO:0000256" key="3">
    <source>
        <dbReference type="ARBA" id="ARBA00009726"/>
    </source>
</evidence>
<dbReference type="PROSITE" id="PS50893">
    <property type="entry name" value="ABC_TRANSPORTER_2"/>
    <property type="match status" value="2"/>
</dbReference>
<evidence type="ECO:0000256" key="15">
    <source>
        <dbReference type="ARBA" id="ARBA00047523"/>
    </source>
</evidence>
<feature type="signal peptide" evidence="17">
    <location>
        <begin position="1"/>
        <end position="19"/>
    </location>
</feature>
<feature type="domain" description="ABC transporter" evidence="18">
    <location>
        <begin position="1286"/>
        <end position="1518"/>
    </location>
</feature>
<feature type="transmembrane region" description="Helical" evidence="16">
    <location>
        <begin position="1196"/>
        <end position="1213"/>
    </location>
</feature>
<gene>
    <name evidence="20" type="ORF">AFUS01_LOCUS23477</name>
</gene>
<keyword evidence="10" id="KW-0067">ATP-binding</keyword>
<keyword evidence="4" id="KW-0813">Transport</keyword>
<organism evidence="20 21">
    <name type="scientific">Allacma fusca</name>
    <dbReference type="NCBI Taxonomy" id="39272"/>
    <lineage>
        <taxon>Eukaryota</taxon>
        <taxon>Metazoa</taxon>
        <taxon>Ecdysozoa</taxon>
        <taxon>Arthropoda</taxon>
        <taxon>Hexapoda</taxon>
        <taxon>Collembola</taxon>
        <taxon>Symphypleona</taxon>
        <taxon>Sminthuridae</taxon>
        <taxon>Allacma</taxon>
    </lineage>
</organism>
<dbReference type="InterPro" id="IPR003593">
    <property type="entry name" value="AAA+_ATPase"/>
</dbReference>
<feature type="transmembrane region" description="Helical" evidence="16">
    <location>
        <begin position="956"/>
        <end position="985"/>
    </location>
</feature>
<evidence type="ECO:0000256" key="8">
    <source>
        <dbReference type="ARBA" id="ARBA00022737"/>
    </source>
</evidence>
<dbReference type="GO" id="GO:0016887">
    <property type="term" value="F:ATP hydrolysis activity"/>
    <property type="evidence" value="ECO:0007669"/>
    <property type="project" value="InterPro"/>
</dbReference>
<feature type="domain" description="ABC transmembrane type-1" evidence="19">
    <location>
        <begin position="966"/>
        <end position="1247"/>
    </location>
</feature>
<evidence type="ECO:0000256" key="11">
    <source>
        <dbReference type="ARBA" id="ARBA00022967"/>
    </source>
</evidence>
<dbReference type="PROSITE" id="PS50929">
    <property type="entry name" value="ABC_TM1F"/>
    <property type="match status" value="2"/>
</dbReference>
<dbReference type="InterPro" id="IPR056227">
    <property type="entry name" value="TMD0_ABC"/>
</dbReference>
<dbReference type="OrthoDB" id="6500128at2759"/>
<evidence type="ECO:0000259" key="18">
    <source>
        <dbReference type="PROSITE" id="PS50893"/>
    </source>
</evidence>
<evidence type="ECO:0000256" key="6">
    <source>
        <dbReference type="ARBA" id="ARBA00022554"/>
    </source>
</evidence>
<evidence type="ECO:0000256" key="7">
    <source>
        <dbReference type="ARBA" id="ARBA00022692"/>
    </source>
</evidence>
<evidence type="ECO:0000256" key="12">
    <source>
        <dbReference type="ARBA" id="ARBA00022989"/>
    </source>
</evidence>
<dbReference type="CDD" id="cd18595">
    <property type="entry name" value="ABC_6TM_MRP1_2_3_6_D1_like"/>
    <property type="match status" value="1"/>
</dbReference>
<comment type="similarity">
    <text evidence="3">Belongs to the ABC transporter superfamily. ABCC family. Conjugate transporter (TC 3.A.1.208) subfamily.</text>
</comment>
<dbReference type="InterPro" id="IPR017871">
    <property type="entry name" value="ABC_transporter-like_CS"/>
</dbReference>
<keyword evidence="5" id="KW-1003">Cell membrane</keyword>
<feature type="domain" description="ABC transmembrane type-1" evidence="19">
    <location>
        <begin position="352"/>
        <end position="623"/>
    </location>
</feature>
<dbReference type="EC" id="7.6.2.3" evidence="14"/>
<evidence type="ECO:0000259" key="19">
    <source>
        <dbReference type="PROSITE" id="PS50929"/>
    </source>
</evidence>
<feature type="transmembrane region" description="Helical" evidence="16">
    <location>
        <begin position="162"/>
        <end position="181"/>
    </location>
</feature>
<dbReference type="FunFam" id="1.20.1560.10:FF:000001">
    <property type="entry name" value="ATP-binding cassette subfamily C member 1"/>
    <property type="match status" value="1"/>
</dbReference>
<dbReference type="GO" id="GO:0005886">
    <property type="term" value="C:plasma membrane"/>
    <property type="evidence" value="ECO:0007669"/>
    <property type="project" value="UniProtKB-SubCell"/>
</dbReference>
<dbReference type="FunFam" id="3.40.50.300:FF:000074">
    <property type="entry name" value="Multidrug resistance-associated protein 5 isoform 1"/>
    <property type="match status" value="1"/>
</dbReference>
<evidence type="ECO:0000256" key="16">
    <source>
        <dbReference type="SAM" id="Phobius"/>
    </source>
</evidence>
<dbReference type="GO" id="GO:0015431">
    <property type="term" value="F:ABC-type glutathione S-conjugate transporter activity"/>
    <property type="evidence" value="ECO:0007669"/>
    <property type="project" value="UniProtKB-EC"/>
</dbReference>
<name>A0A8J2PFL6_9HEXA</name>
<dbReference type="FunFam" id="3.40.50.300:FF:000997">
    <property type="entry name" value="Multidrug resistance-associated protein 1"/>
    <property type="match status" value="1"/>
</dbReference>
<dbReference type="GO" id="GO:0000323">
    <property type="term" value="C:lytic vacuole"/>
    <property type="evidence" value="ECO:0007669"/>
    <property type="project" value="UniProtKB-ARBA"/>
</dbReference>
<evidence type="ECO:0000256" key="5">
    <source>
        <dbReference type="ARBA" id="ARBA00022475"/>
    </source>
</evidence>
<keyword evidence="17" id="KW-0732">Signal</keyword>
<dbReference type="PANTHER" id="PTHR24223">
    <property type="entry name" value="ATP-BINDING CASSETTE SUB-FAMILY C"/>
    <property type="match status" value="1"/>
</dbReference>
<evidence type="ECO:0000313" key="21">
    <source>
        <dbReference type="Proteomes" id="UP000708208"/>
    </source>
</evidence>
<dbReference type="Pfam" id="PF00005">
    <property type="entry name" value="ABC_tran"/>
    <property type="match status" value="2"/>
</dbReference>
<dbReference type="SMART" id="SM00382">
    <property type="entry name" value="AAA"/>
    <property type="match status" value="2"/>
</dbReference>
<keyword evidence="8" id="KW-0677">Repeat</keyword>
<accession>A0A8J2PFL6</accession>
<comment type="subcellular location">
    <subcellularLocation>
        <location evidence="2">Cell membrane</location>
        <topology evidence="2">Multi-pass membrane protein</topology>
    </subcellularLocation>
    <subcellularLocation>
        <location evidence="1">Vacuole membrane</location>
        <topology evidence="1">Multi-pass membrane protein</topology>
    </subcellularLocation>
</comment>